<evidence type="ECO:0000313" key="3">
    <source>
        <dbReference type="Proteomes" id="UP000219688"/>
    </source>
</evidence>
<evidence type="ECO:0000259" key="1">
    <source>
        <dbReference type="Pfam" id="PF00561"/>
    </source>
</evidence>
<reference evidence="3" key="1">
    <citation type="submission" date="2017-08" db="EMBL/GenBank/DDBJ databases">
        <authorList>
            <person name="Varghese N."/>
            <person name="Submissions S."/>
        </authorList>
    </citation>
    <scope>NUCLEOTIDE SEQUENCE [LARGE SCALE GENOMIC DNA]</scope>
    <source>
        <strain evidence="3">USBA17B2</strain>
    </source>
</reference>
<dbReference type="PANTHER" id="PTHR43194">
    <property type="entry name" value="HYDROLASE ALPHA/BETA FOLD FAMILY"/>
    <property type="match status" value="1"/>
</dbReference>
<organism evidence="2 3">
    <name type="scientific">Ornithinimicrobium cerasi</name>
    <dbReference type="NCBI Taxonomy" id="2248773"/>
    <lineage>
        <taxon>Bacteria</taxon>
        <taxon>Bacillati</taxon>
        <taxon>Actinomycetota</taxon>
        <taxon>Actinomycetes</taxon>
        <taxon>Micrococcales</taxon>
        <taxon>Ornithinimicrobiaceae</taxon>
        <taxon>Ornithinimicrobium</taxon>
    </lineage>
</organism>
<accession>A0A285VVP9</accession>
<dbReference type="InterPro" id="IPR050228">
    <property type="entry name" value="Carboxylesterase_BioH"/>
</dbReference>
<dbReference type="Pfam" id="PF00561">
    <property type="entry name" value="Abhydrolase_1"/>
    <property type="match status" value="1"/>
</dbReference>
<dbReference type="STRING" id="1122622.GCA_000421185_01448"/>
<gene>
    <name evidence="2" type="ORF">SAMN05421879_12316</name>
</gene>
<keyword evidence="3" id="KW-1185">Reference proteome</keyword>
<name>A0A285VVP9_9MICO</name>
<dbReference type="Proteomes" id="UP000219688">
    <property type="component" value="Unassembled WGS sequence"/>
</dbReference>
<evidence type="ECO:0000313" key="2">
    <source>
        <dbReference type="EMBL" id="SOC58160.1"/>
    </source>
</evidence>
<proteinExistence type="predicted"/>
<dbReference type="InterPro" id="IPR029058">
    <property type="entry name" value="AB_hydrolase_fold"/>
</dbReference>
<dbReference type="RefSeq" id="WP_097189334.1">
    <property type="nucleotide sequence ID" value="NZ_OBQK01000023.1"/>
</dbReference>
<feature type="domain" description="AB hydrolase-1" evidence="1">
    <location>
        <begin position="21"/>
        <end position="245"/>
    </location>
</feature>
<protein>
    <submittedName>
        <fullName evidence="2">Pimeloyl-ACP methyl ester carboxylesterase</fullName>
    </submittedName>
</protein>
<dbReference type="AlphaFoldDB" id="A0A285VVP9"/>
<dbReference type="InterPro" id="IPR000073">
    <property type="entry name" value="AB_hydrolase_1"/>
</dbReference>
<dbReference type="EMBL" id="OBQK01000023">
    <property type="protein sequence ID" value="SOC58160.1"/>
    <property type="molecule type" value="Genomic_DNA"/>
</dbReference>
<dbReference type="SUPFAM" id="SSF53474">
    <property type="entry name" value="alpha/beta-Hydrolases"/>
    <property type="match status" value="1"/>
</dbReference>
<dbReference type="GO" id="GO:0003824">
    <property type="term" value="F:catalytic activity"/>
    <property type="evidence" value="ECO:0007669"/>
    <property type="project" value="UniProtKB-ARBA"/>
</dbReference>
<dbReference type="PANTHER" id="PTHR43194:SF2">
    <property type="entry name" value="PEROXISOMAL MEMBRANE PROTEIN LPX1"/>
    <property type="match status" value="1"/>
</dbReference>
<dbReference type="Gene3D" id="3.40.50.1820">
    <property type="entry name" value="alpha/beta hydrolase"/>
    <property type="match status" value="1"/>
</dbReference>
<sequence length="262" mass="28349">MIVNDDTSVDTAHELGHGPRTVICLHGWFGSSSGWGQGFVDALDPERFRYAFLDYRGYGERRGSGGPYTIDQIAADVLELADDLGVERFSLIGHSMGGSAVQRVLALAPDRVEALVGIAPTPAAGSPFDDEGRQLFESAAADDASREAIIDITTGKRLSASWIDEVVRHSRARSDQEAFEAYFFAWADTDHSAEVPVGAVPALAVVGEHDPAVTEEGVRATWCALFPDSELEVLTNAGHYPMFETPIRLATRVEEFLASVPR</sequence>